<feature type="compositionally biased region" description="Basic and acidic residues" evidence="3">
    <location>
        <begin position="1"/>
        <end position="10"/>
    </location>
</feature>
<name>A0A6G1HAC8_9PEZI</name>
<feature type="region of interest" description="Disordered" evidence="3">
    <location>
        <begin position="82"/>
        <end position="121"/>
    </location>
</feature>
<dbReference type="Gene3D" id="3.40.50.720">
    <property type="entry name" value="NAD(P)-binding Rossmann-like Domain"/>
    <property type="match status" value="1"/>
</dbReference>
<dbReference type="AlphaFoldDB" id="A0A6G1HAC8"/>
<comment type="similarity">
    <text evidence="1">Belongs to the short-chain dehydrogenases/reductases (SDR) family.</text>
</comment>
<protein>
    <submittedName>
        <fullName evidence="4">NAD(P)-binding protein</fullName>
    </submittedName>
</protein>
<dbReference type="InterPro" id="IPR036291">
    <property type="entry name" value="NAD(P)-bd_dom_sf"/>
</dbReference>
<dbReference type="PRINTS" id="PR00081">
    <property type="entry name" value="GDHRDH"/>
</dbReference>
<feature type="compositionally biased region" description="Low complexity" evidence="3">
    <location>
        <begin position="321"/>
        <end position="340"/>
    </location>
</feature>
<dbReference type="PANTHER" id="PTHR43976">
    <property type="entry name" value="SHORT CHAIN DEHYDROGENASE"/>
    <property type="match status" value="1"/>
</dbReference>
<feature type="region of interest" description="Disordered" evidence="3">
    <location>
        <begin position="307"/>
        <end position="354"/>
    </location>
</feature>
<dbReference type="Proteomes" id="UP000800041">
    <property type="component" value="Unassembled WGS sequence"/>
</dbReference>
<dbReference type="InterPro" id="IPR002347">
    <property type="entry name" value="SDR_fam"/>
</dbReference>
<evidence type="ECO:0000313" key="4">
    <source>
        <dbReference type="EMBL" id="KAF1990176.1"/>
    </source>
</evidence>
<dbReference type="SUPFAM" id="SSF51735">
    <property type="entry name" value="NAD(P)-binding Rossmann-fold domains"/>
    <property type="match status" value="1"/>
</dbReference>
<feature type="region of interest" description="Disordered" evidence="3">
    <location>
        <begin position="1"/>
        <end position="22"/>
    </location>
</feature>
<accession>A0A6G1HAC8</accession>
<dbReference type="EMBL" id="ML977143">
    <property type="protein sequence ID" value="KAF1990176.1"/>
    <property type="molecule type" value="Genomic_DNA"/>
</dbReference>
<proteinExistence type="inferred from homology"/>
<dbReference type="InterPro" id="IPR051911">
    <property type="entry name" value="SDR_oxidoreductase"/>
</dbReference>
<sequence length="442" mass="47001">MNDSHSDPRSKPPQFPSHNGPRVWFITNGASPVGIGVARQVLEHGDFVVAGVLPEELDKTNGNDHGRAEDFKAFLDEVRAKGDGNGNHGVDVEMGGADEDDENVGSEEEEQGDPSISRAGAKRWKDRVKVVGLDGRNIGQCQAAVAEAVHAFGKIDIMLGCSSEAIIGTIEELAQSHRTQTLFRSQFETNFFANVNIIKAILPTMRSQRNGHIVMLTGITAHLGTPGMGMYCSSQWALEGYCDSLAYEIAPFNVKLTLVQPNLEIGVLSNMITSAPPMQEYRADVNPAPLSRDILSGLLDKLSGAVDSRAADTPAEKESPEGASPASASSARPRSNGNARDAGSPMPEPTMGDLLHSSSVTSVYPPLQPVVKGALVAETVYAIAAIGGHDNPPARHIVGSEAITSVKEKLKTVSEELEDFIESSMSVDFAKNEGIISLAPVV</sequence>
<evidence type="ECO:0000256" key="2">
    <source>
        <dbReference type="ARBA" id="ARBA00023002"/>
    </source>
</evidence>
<reference evidence="4" key="1">
    <citation type="journal article" date="2020" name="Stud. Mycol.">
        <title>101 Dothideomycetes genomes: a test case for predicting lifestyles and emergence of pathogens.</title>
        <authorList>
            <person name="Haridas S."/>
            <person name="Albert R."/>
            <person name="Binder M."/>
            <person name="Bloem J."/>
            <person name="Labutti K."/>
            <person name="Salamov A."/>
            <person name="Andreopoulos B."/>
            <person name="Baker S."/>
            <person name="Barry K."/>
            <person name="Bills G."/>
            <person name="Bluhm B."/>
            <person name="Cannon C."/>
            <person name="Castanera R."/>
            <person name="Culley D."/>
            <person name="Daum C."/>
            <person name="Ezra D."/>
            <person name="Gonzalez J."/>
            <person name="Henrissat B."/>
            <person name="Kuo A."/>
            <person name="Liang C."/>
            <person name="Lipzen A."/>
            <person name="Lutzoni F."/>
            <person name="Magnuson J."/>
            <person name="Mondo S."/>
            <person name="Nolan M."/>
            <person name="Ohm R."/>
            <person name="Pangilinan J."/>
            <person name="Park H.-J."/>
            <person name="Ramirez L."/>
            <person name="Alfaro M."/>
            <person name="Sun H."/>
            <person name="Tritt A."/>
            <person name="Yoshinaga Y."/>
            <person name="Zwiers L.-H."/>
            <person name="Turgeon B."/>
            <person name="Goodwin S."/>
            <person name="Spatafora J."/>
            <person name="Crous P."/>
            <person name="Grigoriev I."/>
        </authorList>
    </citation>
    <scope>NUCLEOTIDE SEQUENCE</scope>
    <source>
        <strain evidence="4">CBS 113979</strain>
    </source>
</reference>
<evidence type="ECO:0000256" key="1">
    <source>
        <dbReference type="ARBA" id="ARBA00006484"/>
    </source>
</evidence>
<feature type="compositionally biased region" description="Acidic residues" evidence="3">
    <location>
        <begin position="96"/>
        <end position="112"/>
    </location>
</feature>
<evidence type="ECO:0000256" key="3">
    <source>
        <dbReference type="SAM" id="MobiDB-lite"/>
    </source>
</evidence>
<evidence type="ECO:0000313" key="5">
    <source>
        <dbReference type="Proteomes" id="UP000800041"/>
    </source>
</evidence>
<dbReference type="OrthoDB" id="1933717at2759"/>
<gene>
    <name evidence="4" type="ORF">K402DRAFT_390479</name>
</gene>
<dbReference type="GO" id="GO:0016491">
    <property type="term" value="F:oxidoreductase activity"/>
    <property type="evidence" value="ECO:0007669"/>
    <property type="project" value="UniProtKB-KW"/>
</dbReference>
<dbReference type="PANTHER" id="PTHR43976:SF16">
    <property type="entry name" value="SHORT-CHAIN DEHYDROGENASE_REDUCTASE FAMILY PROTEIN"/>
    <property type="match status" value="1"/>
</dbReference>
<keyword evidence="5" id="KW-1185">Reference proteome</keyword>
<organism evidence="4 5">
    <name type="scientific">Aulographum hederae CBS 113979</name>
    <dbReference type="NCBI Taxonomy" id="1176131"/>
    <lineage>
        <taxon>Eukaryota</taxon>
        <taxon>Fungi</taxon>
        <taxon>Dikarya</taxon>
        <taxon>Ascomycota</taxon>
        <taxon>Pezizomycotina</taxon>
        <taxon>Dothideomycetes</taxon>
        <taxon>Pleosporomycetidae</taxon>
        <taxon>Aulographales</taxon>
        <taxon>Aulographaceae</taxon>
    </lineage>
</organism>
<keyword evidence="2" id="KW-0560">Oxidoreductase</keyword>
<dbReference type="Pfam" id="PF00106">
    <property type="entry name" value="adh_short"/>
    <property type="match status" value="1"/>
</dbReference>